<dbReference type="Proteomes" id="UP001237642">
    <property type="component" value="Unassembled WGS sequence"/>
</dbReference>
<gene>
    <name evidence="1" type="ORF">POM88_052732</name>
</gene>
<dbReference type="EMBL" id="JAUIZM010000014">
    <property type="protein sequence ID" value="KAK1352894.1"/>
    <property type="molecule type" value="Genomic_DNA"/>
</dbReference>
<dbReference type="InterPro" id="IPR044824">
    <property type="entry name" value="MAIN-like"/>
</dbReference>
<sequence>MGQEFVADKLLVMKRLYRRLDATFLESLPNNSFFRLLNIEDVDLLVPFIKSVLEYYEPDLNVFTIGGHRLGVTLQDVLYLTGLPCTGKPVLLSDVPDRETFKRVFGSNYDNITELSLLQVSDIAANSENSTKCRQIAVLATIFGTFIAPNSNHHSVHSACIQFLEEGFFIIRLPKLQTRLGMSLENCPQPQQEGAHLLPWILAEIQKRTRDHHNKPTIEQLLPLSKEDIKWRPYTMQCSRPDDLHYVRDITLMFCLNFVEHHMPHLCYRQFEEFERYDVDSVT</sequence>
<keyword evidence="2" id="KW-1185">Reference proteome</keyword>
<dbReference type="AlphaFoldDB" id="A0AAD8LYJ3"/>
<accession>A0AAD8LYJ3</accession>
<organism evidence="1 2">
    <name type="scientific">Heracleum sosnowskyi</name>
    <dbReference type="NCBI Taxonomy" id="360622"/>
    <lineage>
        <taxon>Eukaryota</taxon>
        <taxon>Viridiplantae</taxon>
        <taxon>Streptophyta</taxon>
        <taxon>Embryophyta</taxon>
        <taxon>Tracheophyta</taxon>
        <taxon>Spermatophyta</taxon>
        <taxon>Magnoliopsida</taxon>
        <taxon>eudicotyledons</taxon>
        <taxon>Gunneridae</taxon>
        <taxon>Pentapetalae</taxon>
        <taxon>asterids</taxon>
        <taxon>campanulids</taxon>
        <taxon>Apiales</taxon>
        <taxon>Apiaceae</taxon>
        <taxon>Apioideae</taxon>
        <taxon>apioid superclade</taxon>
        <taxon>Tordylieae</taxon>
        <taxon>Tordyliinae</taxon>
        <taxon>Heracleum</taxon>
    </lineage>
</organism>
<reference evidence="1" key="2">
    <citation type="submission" date="2023-05" db="EMBL/GenBank/DDBJ databases">
        <authorList>
            <person name="Schelkunov M.I."/>
        </authorList>
    </citation>
    <scope>NUCLEOTIDE SEQUENCE</scope>
    <source>
        <strain evidence="1">Hsosn_3</strain>
        <tissue evidence="1">Leaf</tissue>
    </source>
</reference>
<evidence type="ECO:0000313" key="2">
    <source>
        <dbReference type="Proteomes" id="UP001237642"/>
    </source>
</evidence>
<dbReference type="PANTHER" id="PTHR46033:SF8">
    <property type="entry name" value="PROTEIN MAINTENANCE OF MERISTEMS-LIKE"/>
    <property type="match status" value="1"/>
</dbReference>
<protein>
    <submittedName>
        <fullName evidence="1">Uncharacterized protein</fullName>
    </submittedName>
</protein>
<proteinExistence type="predicted"/>
<comment type="caution">
    <text evidence="1">The sequence shown here is derived from an EMBL/GenBank/DDBJ whole genome shotgun (WGS) entry which is preliminary data.</text>
</comment>
<evidence type="ECO:0000313" key="1">
    <source>
        <dbReference type="EMBL" id="KAK1352894.1"/>
    </source>
</evidence>
<dbReference type="GO" id="GO:0010073">
    <property type="term" value="P:meristem maintenance"/>
    <property type="evidence" value="ECO:0007669"/>
    <property type="project" value="InterPro"/>
</dbReference>
<reference evidence="1" key="1">
    <citation type="submission" date="2023-02" db="EMBL/GenBank/DDBJ databases">
        <title>Genome of toxic invasive species Heracleum sosnowskyi carries increased number of genes despite the absence of recent whole-genome duplications.</title>
        <authorList>
            <person name="Schelkunov M."/>
            <person name="Shtratnikova V."/>
            <person name="Makarenko M."/>
            <person name="Klepikova A."/>
            <person name="Omelchenko D."/>
            <person name="Novikova G."/>
            <person name="Obukhova E."/>
            <person name="Bogdanov V."/>
            <person name="Penin A."/>
            <person name="Logacheva M."/>
        </authorList>
    </citation>
    <scope>NUCLEOTIDE SEQUENCE</scope>
    <source>
        <strain evidence="1">Hsosn_3</strain>
        <tissue evidence="1">Leaf</tissue>
    </source>
</reference>
<dbReference type="PANTHER" id="PTHR46033">
    <property type="entry name" value="PROTEIN MAIN-LIKE 2"/>
    <property type="match status" value="1"/>
</dbReference>
<name>A0AAD8LYJ3_9APIA</name>